<evidence type="ECO:0000256" key="4">
    <source>
        <dbReference type="ARBA" id="ARBA00022707"/>
    </source>
</evidence>
<comment type="similarity">
    <text evidence="2">Belongs to the small GTPase superfamily. Arf family.</text>
</comment>
<evidence type="ECO:0000256" key="7">
    <source>
        <dbReference type="ARBA" id="ARBA00022927"/>
    </source>
</evidence>
<dbReference type="Proteomes" id="UP000188320">
    <property type="component" value="Unassembled WGS sequence"/>
</dbReference>
<evidence type="ECO:0000313" key="16">
    <source>
        <dbReference type="Proteomes" id="UP000188320"/>
    </source>
</evidence>
<feature type="binding site" evidence="13">
    <location>
        <begin position="107"/>
        <end position="110"/>
    </location>
    <ligand>
        <name>GTP</name>
        <dbReference type="ChEBI" id="CHEBI:37565"/>
    </ligand>
</feature>
<dbReference type="SMART" id="SM00178">
    <property type="entry name" value="SAR"/>
    <property type="match status" value="1"/>
</dbReference>
<dbReference type="PANTHER" id="PTHR11711">
    <property type="entry name" value="ADP RIBOSYLATION FACTOR-RELATED"/>
    <property type="match status" value="1"/>
</dbReference>
<protein>
    <recommendedName>
        <fullName evidence="12">ADP-ribosylation factor</fullName>
    </recommendedName>
</protein>
<proteinExistence type="inferred from homology"/>
<accession>A0A1R1PT85</accession>
<keyword evidence="8" id="KW-0333">Golgi apparatus</keyword>
<dbReference type="InterPro" id="IPR006689">
    <property type="entry name" value="Small_GTPase_ARF/SAR"/>
</dbReference>
<sequence length="162" mass="18125">MGTTISGLSNRLFGKKEMRVFMVGLDAAGKTNTLYRLKYGKIVTTIPTIGGGDMIRSLWCSYLEDMQGIIFVVDSNDRERIDEANENLHLMLNNDEYGDAILLVLANKQDLPNSMSTAEITNKLGLHAIRNREWHIQAASVLTGDGLYEGLDWLCTTLERVK</sequence>
<keyword evidence="14" id="KW-0479">Metal-binding</keyword>
<evidence type="ECO:0000256" key="5">
    <source>
        <dbReference type="ARBA" id="ARBA00022741"/>
    </source>
</evidence>
<comment type="function">
    <text evidence="11">GTP-binding protein involved in protein trafficking; may modulate vesicle budding and uncoating within the Golgi apparatus.</text>
</comment>
<evidence type="ECO:0000256" key="11">
    <source>
        <dbReference type="ARBA" id="ARBA00053326"/>
    </source>
</evidence>
<dbReference type="GO" id="GO:0046872">
    <property type="term" value="F:metal ion binding"/>
    <property type="evidence" value="ECO:0007669"/>
    <property type="project" value="UniProtKB-KW"/>
</dbReference>
<dbReference type="GO" id="GO:0016192">
    <property type="term" value="P:vesicle-mediated transport"/>
    <property type="evidence" value="ECO:0007669"/>
    <property type="project" value="UniProtKB-KW"/>
</dbReference>
<comment type="caution">
    <text evidence="15">The sequence shown here is derived from an EMBL/GenBank/DDBJ whole genome shotgun (WGS) entry which is preliminary data.</text>
</comment>
<evidence type="ECO:0000256" key="12">
    <source>
        <dbReference type="ARBA" id="ARBA00070396"/>
    </source>
</evidence>
<evidence type="ECO:0000256" key="9">
    <source>
        <dbReference type="ARBA" id="ARBA00023134"/>
    </source>
</evidence>
<reference evidence="16" key="1">
    <citation type="submission" date="2017-01" db="EMBL/GenBank/DDBJ databases">
        <authorList>
            <person name="Wang Y."/>
            <person name="White M."/>
            <person name="Kvist S."/>
            <person name="Moncalvo J.-M."/>
        </authorList>
    </citation>
    <scope>NUCLEOTIDE SEQUENCE [LARGE SCALE GENOMIC DNA]</scope>
    <source>
        <strain evidence="16">COL-18-3</strain>
    </source>
</reference>
<keyword evidence="14" id="KW-0460">Magnesium</keyword>
<dbReference type="OrthoDB" id="2011769at2759"/>
<dbReference type="Gene3D" id="3.40.50.300">
    <property type="entry name" value="P-loop containing nucleotide triphosphate hydrolases"/>
    <property type="match status" value="2"/>
</dbReference>
<evidence type="ECO:0000256" key="14">
    <source>
        <dbReference type="PIRSR" id="PIRSR606689-2"/>
    </source>
</evidence>
<dbReference type="SUPFAM" id="SSF52540">
    <property type="entry name" value="P-loop containing nucleoside triphosphate hydrolases"/>
    <property type="match status" value="1"/>
</dbReference>
<evidence type="ECO:0000256" key="10">
    <source>
        <dbReference type="ARBA" id="ARBA00023288"/>
    </source>
</evidence>
<keyword evidence="3" id="KW-0813">Transport</keyword>
<evidence type="ECO:0000256" key="1">
    <source>
        <dbReference type="ARBA" id="ARBA00004555"/>
    </source>
</evidence>
<evidence type="ECO:0000256" key="6">
    <source>
        <dbReference type="ARBA" id="ARBA00022892"/>
    </source>
</evidence>
<comment type="subcellular location">
    <subcellularLocation>
        <location evidence="1">Golgi apparatus</location>
    </subcellularLocation>
</comment>
<evidence type="ECO:0000256" key="3">
    <source>
        <dbReference type="ARBA" id="ARBA00022448"/>
    </source>
</evidence>
<keyword evidence="10" id="KW-0449">Lipoprotein</keyword>
<keyword evidence="5 13" id="KW-0547">Nucleotide-binding</keyword>
<dbReference type="GO" id="GO:0003924">
    <property type="term" value="F:GTPase activity"/>
    <property type="evidence" value="ECO:0007669"/>
    <property type="project" value="InterPro"/>
</dbReference>
<feature type="binding site" evidence="13">
    <location>
        <position position="51"/>
    </location>
    <ligand>
        <name>GTP</name>
        <dbReference type="ChEBI" id="CHEBI:37565"/>
    </ligand>
</feature>
<dbReference type="Pfam" id="PF00025">
    <property type="entry name" value="Arf"/>
    <property type="match status" value="1"/>
</dbReference>
<evidence type="ECO:0000313" key="15">
    <source>
        <dbReference type="EMBL" id="OMH84178.1"/>
    </source>
</evidence>
<dbReference type="GO" id="GO:0015031">
    <property type="term" value="P:protein transport"/>
    <property type="evidence" value="ECO:0007669"/>
    <property type="project" value="UniProtKB-KW"/>
</dbReference>
<dbReference type="FunFam" id="3.40.50.300:FF:003500">
    <property type="entry name" value="ADP-ribosylation factor 1"/>
    <property type="match status" value="1"/>
</dbReference>
<gene>
    <name evidence="15" type="ORF">AX774_g2294</name>
</gene>
<evidence type="ECO:0000256" key="8">
    <source>
        <dbReference type="ARBA" id="ARBA00023034"/>
    </source>
</evidence>
<dbReference type="EMBL" id="LSSK01000240">
    <property type="protein sequence ID" value="OMH84178.1"/>
    <property type="molecule type" value="Genomic_DNA"/>
</dbReference>
<dbReference type="GO" id="GO:0005525">
    <property type="term" value="F:GTP binding"/>
    <property type="evidence" value="ECO:0007669"/>
    <property type="project" value="UniProtKB-KW"/>
</dbReference>
<keyword evidence="9 13" id="KW-0342">GTP-binding</keyword>
<dbReference type="GO" id="GO:0005794">
    <property type="term" value="C:Golgi apparatus"/>
    <property type="evidence" value="ECO:0007669"/>
    <property type="project" value="UniProtKB-SubCell"/>
</dbReference>
<keyword evidence="7" id="KW-0653">Protein transport</keyword>
<dbReference type="PROSITE" id="PS51417">
    <property type="entry name" value="ARF"/>
    <property type="match status" value="1"/>
</dbReference>
<feature type="binding site" evidence="13">
    <location>
        <begin position="24"/>
        <end position="31"/>
    </location>
    <ligand>
        <name>GTP</name>
        <dbReference type="ChEBI" id="CHEBI:37565"/>
    </ligand>
</feature>
<keyword evidence="4" id="KW-0519">Myristate</keyword>
<name>A0A1R1PT85_ZANCU</name>
<keyword evidence="6" id="KW-0931">ER-Golgi transport</keyword>
<keyword evidence="16" id="KW-1185">Reference proteome</keyword>
<evidence type="ECO:0000256" key="13">
    <source>
        <dbReference type="PIRSR" id="PIRSR606689-1"/>
    </source>
</evidence>
<dbReference type="AlphaFoldDB" id="A0A1R1PT85"/>
<organism evidence="15 16">
    <name type="scientific">Zancudomyces culisetae</name>
    <name type="common">Gut fungus</name>
    <name type="synonym">Smittium culisetae</name>
    <dbReference type="NCBI Taxonomy" id="1213189"/>
    <lineage>
        <taxon>Eukaryota</taxon>
        <taxon>Fungi</taxon>
        <taxon>Fungi incertae sedis</taxon>
        <taxon>Zoopagomycota</taxon>
        <taxon>Kickxellomycotina</taxon>
        <taxon>Harpellomycetes</taxon>
        <taxon>Harpellales</taxon>
        <taxon>Legeriomycetaceae</taxon>
        <taxon>Zancudomyces</taxon>
    </lineage>
</organism>
<evidence type="ECO:0000256" key="2">
    <source>
        <dbReference type="ARBA" id="ARBA00010290"/>
    </source>
</evidence>
<feature type="binding site" evidence="14">
    <location>
        <position position="48"/>
    </location>
    <ligand>
        <name>Mg(2+)</name>
        <dbReference type="ChEBI" id="CHEBI:18420"/>
    </ligand>
</feature>
<dbReference type="InterPro" id="IPR024156">
    <property type="entry name" value="Small_GTPase_ARF"/>
</dbReference>
<dbReference type="SMART" id="SM00177">
    <property type="entry name" value="ARF"/>
    <property type="match status" value="1"/>
</dbReference>
<dbReference type="InterPro" id="IPR027417">
    <property type="entry name" value="P-loop_NTPase"/>
</dbReference>
<feature type="binding site" evidence="14">
    <location>
        <position position="31"/>
    </location>
    <ligand>
        <name>Mg(2+)</name>
        <dbReference type="ChEBI" id="CHEBI:18420"/>
    </ligand>
</feature>